<keyword evidence="4 6" id="KW-1133">Transmembrane helix</keyword>
<dbReference type="PANTHER" id="PTHR31123:SF1">
    <property type="entry name" value="ACCUMULATION OF DYADS PROTEIN 2-RELATED"/>
    <property type="match status" value="1"/>
</dbReference>
<evidence type="ECO:0000256" key="3">
    <source>
        <dbReference type="ARBA" id="ARBA00022692"/>
    </source>
</evidence>
<dbReference type="GO" id="GO:0015123">
    <property type="term" value="F:acetate transmembrane transporter activity"/>
    <property type="evidence" value="ECO:0007669"/>
    <property type="project" value="TreeGrafter"/>
</dbReference>
<dbReference type="Pfam" id="PF01184">
    <property type="entry name" value="Gpr1_Fun34_YaaH"/>
    <property type="match status" value="1"/>
</dbReference>
<keyword evidence="3 6" id="KW-0812">Transmembrane</keyword>
<evidence type="ECO:0000256" key="5">
    <source>
        <dbReference type="ARBA" id="ARBA00023136"/>
    </source>
</evidence>
<name>B9WAS0_CANDC</name>
<dbReference type="CGD" id="CAL0000170252">
    <property type="gene designation" value="Cd36_17120"/>
</dbReference>
<organism evidence="8 9">
    <name type="scientific">Candida dubliniensis (strain CD36 / ATCC MYA-646 / CBS 7987 / NCPF 3949 / NRRL Y-17841)</name>
    <name type="common">Yeast</name>
    <dbReference type="NCBI Taxonomy" id="573826"/>
    <lineage>
        <taxon>Eukaryota</taxon>
        <taxon>Fungi</taxon>
        <taxon>Dikarya</taxon>
        <taxon>Ascomycota</taxon>
        <taxon>Saccharomycotina</taxon>
        <taxon>Pichiomycetes</taxon>
        <taxon>Debaryomycetaceae</taxon>
        <taxon>Candida/Lodderomyces clade</taxon>
        <taxon>Candida</taxon>
    </lineage>
</organism>
<dbReference type="PANTHER" id="PTHR31123">
    <property type="entry name" value="ACCUMULATION OF DYADS PROTEIN 2-RELATED"/>
    <property type="match status" value="1"/>
</dbReference>
<dbReference type="GeneID" id="8046564"/>
<feature type="transmembrane region" description="Helical" evidence="6">
    <location>
        <begin position="122"/>
        <end position="150"/>
    </location>
</feature>
<evidence type="ECO:0000256" key="2">
    <source>
        <dbReference type="ARBA" id="ARBA00005587"/>
    </source>
</evidence>
<protein>
    <submittedName>
        <fullName evidence="8">Acetate transporter, putative</fullName>
    </submittedName>
</protein>
<evidence type="ECO:0000256" key="6">
    <source>
        <dbReference type="SAM" id="Phobius"/>
    </source>
</evidence>
<dbReference type="InterPro" id="IPR051633">
    <property type="entry name" value="AceTr"/>
</dbReference>
<dbReference type="GO" id="GO:0005886">
    <property type="term" value="C:plasma membrane"/>
    <property type="evidence" value="ECO:0007669"/>
    <property type="project" value="TreeGrafter"/>
</dbReference>
<gene>
    <name evidence="7" type="ordered locus">Cd36_17120</name>
    <name evidence="8" type="ORF">CD36_17120</name>
</gene>
<evidence type="ECO:0000256" key="4">
    <source>
        <dbReference type="ARBA" id="ARBA00022989"/>
    </source>
</evidence>
<evidence type="ECO:0000313" key="8">
    <source>
        <dbReference type="EMBL" id="CAX43490.1"/>
    </source>
</evidence>
<dbReference type="RefSeq" id="XP_002418190.1">
    <property type="nucleotide sequence ID" value="XM_002418145.1"/>
</dbReference>
<accession>B9WAS0</accession>
<reference evidence="8 9" key="1">
    <citation type="journal article" date="2009" name="Genome Res.">
        <title>Comparative genomics of the fungal pathogens Candida dubliniensis and Candida albicans.</title>
        <authorList>
            <person name="Jackson A.P."/>
            <person name="Gamble J.A."/>
            <person name="Yeomans T."/>
            <person name="Moran G.P."/>
            <person name="Saunders D."/>
            <person name="Harris D."/>
            <person name="Aslett M."/>
            <person name="Barrell J.F."/>
            <person name="Butler G."/>
            <person name="Citiulo F."/>
            <person name="Coleman D.C."/>
            <person name="de Groot P.W.J."/>
            <person name="Goodwin T.J."/>
            <person name="Quail M.A."/>
            <person name="McQuillan J."/>
            <person name="Munro C.A."/>
            <person name="Pain A."/>
            <person name="Poulter R.T."/>
            <person name="Rajandream M.A."/>
            <person name="Renauld H."/>
            <person name="Spiering M.J."/>
            <person name="Tivey A."/>
            <person name="Gow N.A.R."/>
            <person name="Barrell B."/>
            <person name="Sullivan D.J."/>
            <person name="Berriman M."/>
        </authorList>
    </citation>
    <scope>NUCLEOTIDE SEQUENCE [LARGE SCALE GENOMIC DNA]</scope>
    <source>
        <strain evidence="9">CD36 / ATCC MYA-646 / CBS 7987 / NCPF 3949 / NRRL Y-17841</strain>
    </source>
</reference>
<comment type="similarity">
    <text evidence="2">Belongs to the acetate uptake transporter (AceTr) (TC 2.A.96) family.</text>
</comment>
<keyword evidence="5 6" id="KW-0472">Membrane</keyword>
<feature type="transmembrane region" description="Helical" evidence="6">
    <location>
        <begin position="185"/>
        <end position="208"/>
    </location>
</feature>
<comment type="subcellular location">
    <subcellularLocation>
        <location evidence="1">Membrane</location>
        <topology evidence="1">Multi-pass membrane protein</topology>
    </subcellularLocation>
</comment>
<dbReference type="InterPro" id="IPR000791">
    <property type="entry name" value="Gpr1/Fun34/SatP-like"/>
</dbReference>
<feature type="transmembrane region" description="Helical" evidence="6">
    <location>
        <begin position="162"/>
        <end position="179"/>
    </location>
</feature>
<dbReference type="KEGG" id="cdu:CD36_17120"/>
<proteinExistence type="inferred from homology"/>
<evidence type="ECO:0000313" key="7">
    <source>
        <dbReference type="CGD" id="CAL0000170252"/>
    </source>
</evidence>
<sequence length="259" mass="27450">MVSASTADSKDVDSVGSPNCNNVTKVEVSGDGGEFVILGHKKYYRHEIMAVLAQNSQSSSSKFATSTPLGLSAFAVTTLVLSLYLLQARGIKTINVAVSLATFYGGVVQTIAGIWVTNRVTLVFTALTSYGAFWLSFAAINIPTFGILAAYQKDMTQLSSALAFYLISWAILSFIFTLLTIKSTVILSVFFLCLTALFSLLSASYFVGSVALAKAAGAFGVVAVVAALYETVALLATKQNSYFTIPVIPLPGSEAKQNK</sequence>
<feature type="transmembrane region" description="Helical" evidence="6">
    <location>
        <begin position="215"/>
        <end position="236"/>
    </location>
</feature>
<feature type="transmembrane region" description="Helical" evidence="6">
    <location>
        <begin position="93"/>
        <end position="116"/>
    </location>
</feature>
<dbReference type="VEuPathDB" id="FungiDB:CD36_17120"/>
<dbReference type="eggNOG" id="ENOG502QUJS">
    <property type="taxonomic scope" value="Eukaryota"/>
</dbReference>
<dbReference type="Proteomes" id="UP000002605">
    <property type="component" value="Chromosome 2"/>
</dbReference>
<feature type="transmembrane region" description="Helical" evidence="6">
    <location>
        <begin position="69"/>
        <end position="86"/>
    </location>
</feature>
<dbReference type="AlphaFoldDB" id="B9WAS0"/>
<evidence type="ECO:0000313" key="9">
    <source>
        <dbReference type="Proteomes" id="UP000002605"/>
    </source>
</evidence>
<evidence type="ECO:0000256" key="1">
    <source>
        <dbReference type="ARBA" id="ARBA00004141"/>
    </source>
</evidence>
<dbReference type="OrthoDB" id="3648309at2759"/>
<dbReference type="EMBL" id="FM992689">
    <property type="protein sequence ID" value="CAX43490.1"/>
    <property type="molecule type" value="Genomic_DNA"/>
</dbReference>
<dbReference type="HOGENOM" id="CLU_051062_0_0_1"/>
<keyword evidence="9" id="KW-1185">Reference proteome</keyword>
<dbReference type="NCBIfam" id="NF038013">
    <property type="entry name" value="AceTr_1"/>
    <property type="match status" value="1"/>
</dbReference>